<dbReference type="NCBIfam" id="TIGR00109">
    <property type="entry name" value="hemH"/>
    <property type="match status" value="1"/>
</dbReference>
<dbReference type="GO" id="GO:0051537">
    <property type="term" value="F:2 iron, 2 sulfur cluster binding"/>
    <property type="evidence" value="ECO:0007669"/>
    <property type="project" value="UniProtKB-KW"/>
</dbReference>
<evidence type="ECO:0000313" key="20">
    <source>
        <dbReference type="Proteomes" id="UP000516260"/>
    </source>
</evidence>
<dbReference type="EC" id="4.98.1.1" evidence="16"/>
<evidence type="ECO:0000256" key="13">
    <source>
        <dbReference type="ARBA" id="ARBA00023244"/>
    </source>
</evidence>
<evidence type="ECO:0000256" key="8">
    <source>
        <dbReference type="ARBA" id="ARBA00023004"/>
    </source>
</evidence>
<evidence type="ECO:0000256" key="6">
    <source>
        <dbReference type="ARBA" id="ARBA00022792"/>
    </source>
</evidence>
<reference evidence="19 20" key="1">
    <citation type="submission" date="2019-04" db="EMBL/GenBank/DDBJ databases">
        <title>The sequence and de novo assembly of Takifugu bimaculatus genome using PacBio and Hi-C technologies.</title>
        <authorList>
            <person name="Xu P."/>
            <person name="Liu B."/>
            <person name="Zhou Z."/>
        </authorList>
    </citation>
    <scope>NUCLEOTIDE SEQUENCE [LARGE SCALE GENOMIC DNA]</scope>
    <source>
        <strain evidence="19">TB-2018</strain>
        <tissue evidence="19">Muscle</tissue>
    </source>
</reference>
<evidence type="ECO:0000256" key="18">
    <source>
        <dbReference type="RuleBase" id="RU004185"/>
    </source>
</evidence>
<accession>A0A4Z2BKJ5</accession>
<evidence type="ECO:0000256" key="10">
    <source>
        <dbReference type="ARBA" id="ARBA00023133"/>
    </source>
</evidence>
<evidence type="ECO:0000256" key="12">
    <source>
        <dbReference type="ARBA" id="ARBA00023239"/>
    </source>
</evidence>
<keyword evidence="20" id="KW-1185">Reference proteome</keyword>
<evidence type="ECO:0000256" key="15">
    <source>
        <dbReference type="ARBA" id="ARBA00032440"/>
    </source>
</evidence>
<comment type="similarity">
    <text evidence="3 18">Belongs to the ferrochelatase family.</text>
</comment>
<keyword evidence="11" id="KW-0472">Membrane</keyword>
<comment type="subcellular location">
    <subcellularLocation>
        <location evidence="1">Mitochondrion inner membrane</location>
        <topology evidence="1">Peripheral membrane protein</topology>
        <orientation evidence="1">Matrix side</orientation>
    </subcellularLocation>
</comment>
<dbReference type="PANTHER" id="PTHR11108">
    <property type="entry name" value="FERROCHELATASE"/>
    <property type="match status" value="1"/>
</dbReference>
<evidence type="ECO:0000256" key="17">
    <source>
        <dbReference type="ARBA" id="ARBA00049915"/>
    </source>
</evidence>
<keyword evidence="6" id="KW-0999">Mitochondrion inner membrane</keyword>
<dbReference type="GO" id="GO:0004325">
    <property type="term" value="F:ferrochelatase activity"/>
    <property type="evidence" value="ECO:0007669"/>
    <property type="project" value="UniProtKB-EC"/>
</dbReference>
<dbReference type="GO" id="GO:0006783">
    <property type="term" value="P:heme biosynthetic process"/>
    <property type="evidence" value="ECO:0007669"/>
    <property type="project" value="UniProtKB-KW"/>
</dbReference>
<comment type="caution">
    <text evidence="19">The sequence shown here is derived from an EMBL/GenBank/DDBJ whole genome shotgun (WGS) entry which is preliminary data.</text>
</comment>
<evidence type="ECO:0000256" key="9">
    <source>
        <dbReference type="ARBA" id="ARBA00023128"/>
    </source>
</evidence>
<dbReference type="InterPro" id="IPR033659">
    <property type="entry name" value="Ferrochelatase_N"/>
</dbReference>
<evidence type="ECO:0000256" key="11">
    <source>
        <dbReference type="ARBA" id="ARBA00023136"/>
    </source>
</evidence>
<keyword evidence="8" id="KW-0408">Iron</keyword>
<proteinExistence type="inferred from homology"/>
<evidence type="ECO:0000256" key="4">
    <source>
        <dbReference type="ARBA" id="ARBA00021249"/>
    </source>
</evidence>
<dbReference type="FunFam" id="3.40.50.1400:FF:000003">
    <property type="entry name" value="Ferrochelatase"/>
    <property type="match status" value="1"/>
</dbReference>
<evidence type="ECO:0000256" key="7">
    <source>
        <dbReference type="ARBA" id="ARBA00022946"/>
    </source>
</evidence>
<gene>
    <name evidence="19" type="ORF">fugu_019464</name>
</gene>
<evidence type="ECO:0000256" key="3">
    <source>
        <dbReference type="ARBA" id="ARBA00007718"/>
    </source>
</evidence>
<keyword evidence="5" id="KW-0411">Iron-sulfur</keyword>
<evidence type="ECO:0000256" key="1">
    <source>
        <dbReference type="ARBA" id="ARBA00004443"/>
    </source>
</evidence>
<evidence type="ECO:0000256" key="5">
    <source>
        <dbReference type="ARBA" id="ARBA00022714"/>
    </source>
</evidence>
<sequence length="419" mass="47221">MMAVLGSACRLIHFARSTVSLSVRRHSTVAALAQSATLETQENRKPKTGILMLNMGGPEKLEDVHDFLLRLFMDTDLMKLPVQNKLGPFIAKRRTPKIQEQYSKIGGGSPIKHWTSMQGEGMVKLLDHMSPETAPHKFYIGFRYVQPLTENAIEQMEEDGVERAVAFTQYPQYSCSTTGSSLNAIYRYYRNRGERPKMSWSVIDRWPTHPLLVEVVNRGDPYPQEVGATVQRVMERLGHCNPYRLVWQSKVGPMAWLGPQTDEVIKGLCERGKKNILLVPIAFTSDHIETLHELDIEYGQCEVKNQNKNRTKNLEGAEVFGVLVEVEVAKFKSRVNLKLHPGAFHSSNGMMVFQCGVENIRRAASLNGNPLFMKALADLVQSHLKSNMVCSRQLTLRCPLCTNPTCGETKAFFASQKLL</sequence>
<name>A0A4Z2BKJ5_9TELE</name>
<keyword evidence="7" id="KW-0809">Transit peptide</keyword>
<evidence type="ECO:0000256" key="2">
    <source>
        <dbReference type="ARBA" id="ARBA00004943"/>
    </source>
</evidence>
<keyword evidence="9" id="KW-0496">Mitochondrion</keyword>
<dbReference type="EMBL" id="SWLE01000014">
    <property type="protein sequence ID" value="TNM92452.1"/>
    <property type="molecule type" value="Genomic_DNA"/>
</dbReference>
<dbReference type="UniPathway" id="UPA00252"/>
<comment type="catalytic activity">
    <reaction evidence="17">
        <text>heme b + 2 H(+) = protoporphyrin IX + Fe(2+)</text>
        <dbReference type="Rhea" id="RHEA:22584"/>
        <dbReference type="ChEBI" id="CHEBI:15378"/>
        <dbReference type="ChEBI" id="CHEBI:29033"/>
        <dbReference type="ChEBI" id="CHEBI:57306"/>
        <dbReference type="ChEBI" id="CHEBI:60344"/>
        <dbReference type="EC" id="4.98.1.1"/>
    </reaction>
    <physiologicalReaction direction="right-to-left" evidence="17">
        <dbReference type="Rhea" id="RHEA:22586"/>
    </physiologicalReaction>
</comment>
<dbReference type="PANTHER" id="PTHR11108:SF1">
    <property type="entry name" value="FERROCHELATASE, MITOCHONDRIAL"/>
    <property type="match status" value="1"/>
</dbReference>
<keyword evidence="10" id="KW-0350">Heme biosynthesis</keyword>
<protein>
    <recommendedName>
        <fullName evidence="4">Ferrochelatase, mitochondrial</fullName>
        <ecNumber evidence="16">4.98.1.1</ecNumber>
    </recommendedName>
    <alternativeName>
        <fullName evidence="15">Heme synthase</fullName>
    </alternativeName>
    <alternativeName>
        <fullName evidence="14">Protoheme ferro-lyase</fullName>
    </alternativeName>
</protein>
<evidence type="ECO:0000256" key="14">
    <source>
        <dbReference type="ARBA" id="ARBA00029619"/>
    </source>
</evidence>
<comment type="pathway">
    <text evidence="2">Porphyrin-containing compound metabolism; protoheme biosynthesis; protoheme from protoporphyrin-IX: step 1/1.</text>
</comment>
<dbReference type="Proteomes" id="UP000516260">
    <property type="component" value="Chromosome 21"/>
</dbReference>
<dbReference type="SUPFAM" id="SSF53800">
    <property type="entry name" value="Chelatase"/>
    <property type="match status" value="2"/>
</dbReference>
<keyword evidence="5" id="KW-0479">Metal-binding</keyword>
<dbReference type="GO" id="GO:0005743">
    <property type="term" value="C:mitochondrial inner membrane"/>
    <property type="evidence" value="ECO:0007669"/>
    <property type="project" value="UniProtKB-SubCell"/>
</dbReference>
<dbReference type="CDD" id="cd03411">
    <property type="entry name" value="Ferrochelatase_N"/>
    <property type="match status" value="1"/>
</dbReference>
<evidence type="ECO:0000313" key="19">
    <source>
        <dbReference type="EMBL" id="TNM92452.1"/>
    </source>
</evidence>
<keyword evidence="13" id="KW-0627">Porphyrin biosynthesis</keyword>
<organism evidence="19 20">
    <name type="scientific">Takifugu bimaculatus</name>
    <dbReference type="NCBI Taxonomy" id="433685"/>
    <lineage>
        <taxon>Eukaryota</taxon>
        <taxon>Metazoa</taxon>
        <taxon>Chordata</taxon>
        <taxon>Craniata</taxon>
        <taxon>Vertebrata</taxon>
        <taxon>Euteleostomi</taxon>
        <taxon>Actinopterygii</taxon>
        <taxon>Neopterygii</taxon>
        <taxon>Teleostei</taxon>
        <taxon>Neoteleostei</taxon>
        <taxon>Acanthomorphata</taxon>
        <taxon>Eupercaria</taxon>
        <taxon>Tetraodontiformes</taxon>
        <taxon>Tetradontoidea</taxon>
        <taxon>Tetraodontidae</taxon>
        <taxon>Takifugu</taxon>
    </lineage>
</organism>
<dbReference type="CDD" id="cd00419">
    <property type="entry name" value="Ferrochelatase_C"/>
    <property type="match status" value="1"/>
</dbReference>
<dbReference type="InterPro" id="IPR033644">
    <property type="entry name" value="Ferrochelatase_C"/>
</dbReference>
<keyword evidence="5" id="KW-0001">2Fe-2S</keyword>
<dbReference type="InterPro" id="IPR001015">
    <property type="entry name" value="Ferrochelatase"/>
</dbReference>
<dbReference type="Pfam" id="PF00762">
    <property type="entry name" value="Ferrochelatase"/>
    <property type="match status" value="1"/>
</dbReference>
<keyword evidence="12" id="KW-0456">Lyase</keyword>
<dbReference type="AlphaFoldDB" id="A0A4Z2BKJ5"/>
<evidence type="ECO:0000256" key="16">
    <source>
        <dbReference type="ARBA" id="ARBA00034332"/>
    </source>
</evidence>
<dbReference type="Gene3D" id="3.40.50.1400">
    <property type="match status" value="2"/>
</dbReference>